<dbReference type="AlphaFoldDB" id="A0A4U5LNI8"/>
<dbReference type="Proteomes" id="UP000298663">
    <property type="component" value="Unassembled WGS sequence"/>
</dbReference>
<name>A0A4U5LNI8_STECR</name>
<evidence type="ECO:0000313" key="1">
    <source>
        <dbReference type="EMBL" id="TKR57420.1"/>
    </source>
</evidence>
<reference evidence="1 2" key="1">
    <citation type="journal article" date="2015" name="Genome Biol.">
        <title>Comparative genomics of Steinernema reveals deeply conserved gene regulatory networks.</title>
        <authorList>
            <person name="Dillman A.R."/>
            <person name="Macchietto M."/>
            <person name="Porter C.F."/>
            <person name="Rogers A."/>
            <person name="Williams B."/>
            <person name="Antoshechkin I."/>
            <person name="Lee M.M."/>
            <person name="Goodwin Z."/>
            <person name="Lu X."/>
            <person name="Lewis E.E."/>
            <person name="Goodrich-Blair H."/>
            <person name="Stock S.P."/>
            <person name="Adams B.J."/>
            <person name="Sternberg P.W."/>
            <person name="Mortazavi A."/>
        </authorList>
    </citation>
    <scope>NUCLEOTIDE SEQUENCE [LARGE SCALE GENOMIC DNA]</scope>
    <source>
        <strain evidence="1 2">ALL</strain>
    </source>
</reference>
<proteinExistence type="predicted"/>
<keyword evidence="2" id="KW-1185">Reference proteome</keyword>
<evidence type="ECO:0000313" key="2">
    <source>
        <dbReference type="Proteomes" id="UP000298663"/>
    </source>
</evidence>
<sequence length="101" mass="11904">MVRETFPTVDSPFHFCSEPYLRNVSDSRLAIRETFPDSRFVVRETFSDSRLTIPLFAPNLTYGSRNVSDSRLVVRATFPTVDCPFHFCSEPYLRFEKRFRQ</sequence>
<organism evidence="1 2">
    <name type="scientific">Steinernema carpocapsae</name>
    <name type="common">Entomopathogenic nematode</name>
    <dbReference type="NCBI Taxonomy" id="34508"/>
    <lineage>
        <taxon>Eukaryota</taxon>
        <taxon>Metazoa</taxon>
        <taxon>Ecdysozoa</taxon>
        <taxon>Nematoda</taxon>
        <taxon>Chromadorea</taxon>
        <taxon>Rhabditida</taxon>
        <taxon>Tylenchina</taxon>
        <taxon>Panagrolaimomorpha</taxon>
        <taxon>Strongyloidoidea</taxon>
        <taxon>Steinernematidae</taxon>
        <taxon>Steinernema</taxon>
    </lineage>
</organism>
<accession>A0A4U5LNI8</accession>
<gene>
    <name evidence="1" type="ORF">L596_030893</name>
</gene>
<protein>
    <submittedName>
        <fullName evidence="1">Uncharacterized protein</fullName>
    </submittedName>
</protein>
<comment type="caution">
    <text evidence="1">The sequence shown here is derived from an EMBL/GenBank/DDBJ whole genome shotgun (WGS) entry which is preliminary data.</text>
</comment>
<reference evidence="1 2" key="2">
    <citation type="journal article" date="2019" name="G3 (Bethesda)">
        <title>Hybrid Assembly of the Genome of the Entomopathogenic Nematode Steinernema carpocapsae Identifies the X-Chromosome.</title>
        <authorList>
            <person name="Serra L."/>
            <person name="Macchietto M."/>
            <person name="Macias-Munoz A."/>
            <person name="McGill C.J."/>
            <person name="Rodriguez I.M."/>
            <person name="Rodriguez B."/>
            <person name="Murad R."/>
            <person name="Mortazavi A."/>
        </authorList>
    </citation>
    <scope>NUCLEOTIDE SEQUENCE [LARGE SCALE GENOMIC DNA]</scope>
    <source>
        <strain evidence="1 2">ALL</strain>
    </source>
</reference>
<dbReference type="EMBL" id="AZBU02000016">
    <property type="protein sequence ID" value="TKR57420.1"/>
    <property type="molecule type" value="Genomic_DNA"/>
</dbReference>